<comment type="cofactor">
    <cofactor evidence="1">
        <name>[4Fe-4S] cluster</name>
        <dbReference type="ChEBI" id="CHEBI:49883"/>
    </cofactor>
</comment>
<reference evidence="4" key="2">
    <citation type="journal article" date="2021" name="PeerJ">
        <title>Extensive microbial diversity within the chicken gut microbiome revealed by metagenomics and culture.</title>
        <authorList>
            <person name="Gilroy R."/>
            <person name="Ravi A."/>
            <person name="Getino M."/>
            <person name="Pursley I."/>
            <person name="Horton D.L."/>
            <person name="Alikhan N.F."/>
            <person name="Baker D."/>
            <person name="Gharbi K."/>
            <person name="Hall N."/>
            <person name="Watson M."/>
            <person name="Adriaenssens E.M."/>
            <person name="Foster-Nyarko E."/>
            <person name="Jarju S."/>
            <person name="Secka A."/>
            <person name="Antonio M."/>
            <person name="Oren A."/>
            <person name="Chaudhuri R.R."/>
            <person name="La Ragione R."/>
            <person name="Hildebrand F."/>
            <person name="Pallen M.J."/>
        </authorList>
    </citation>
    <scope>NUCLEOTIDE SEQUENCE</scope>
    <source>
        <strain evidence="4">ChiGjej3B3-7149</strain>
    </source>
</reference>
<name>A0A9D1DKW2_9FIRM</name>
<evidence type="ECO:0000313" key="4">
    <source>
        <dbReference type="EMBL" id="HIR54643.1"/>
    </source>
</evidence>
<proteinExistence type="inferred from homology"/>
<dbReference type="GO" id="GO:0016836">
    <property type="term" value="F:hydro-lyase activity"/>
    <property type="evidence" value="ECO:0007669"/>
    <property type="project" value="UniProtKB-ARBA"/>
</dbReference>
<dbReference type="PANTHER" id="PTHR30548">
    <property type="entry name" value="2-HYDROXYGLUTARYL-COA DEHYDRATASE, D-COMPONENT-RELATED"/>
    <property type="match status" value="1"/>
</dbReference>
<protein>
    <recommendedName>
        <fullName evidence="6">2-hydroxyacyl-CoA dehydratase</fullName>
    </recommendedName>
</protein>
<dbReference type="PANTHER" id="PTHR30548:SF1">
    <property type="entry name" value="DEHYDRATASE SUBUNIT MJ0007-RELATED"/>
    <property type="match status" value="1"/>
</dbReference>
<evidence type="ECO:0000313" key="5">
    <source>
        <dbReference type="Proteomes" id="UP000824238"/>
    </source>
</evidence>
<dbReference type="GO" id="GO:0051536">
    <property type="term" value="F:iron-sulfur cluster binding"/>
    <property type="evidence" value="ECO:0007669"/>
    <property type="project" value="UniProtKB-KW"/>
</dbReference>
<comment type="similarity">
    <text evidence="2">Belongs to the FldB/FldC dehydratase alpha/beta subunit family.</text>
</comment>
<dbReference type="InterPro" id="IPR010327">
    <property type="entry name" value="FldB/FldC_alpha/beta"/>
</dbReference>
<accession>A0A9D1DKW2</accession>
<gene>
    <name evidence="4" type="ORF">IAD36_03445</name>
</gene>
<dbReference type="Pfam" id="PF06050">
    <property type="entry name" value="HGD-D"/>
    <property type="match status" value="1"/>
</dbReference>
<dbReference type="Proteomes" id="UP000824238">
    <property type="component" value="Unassembled WGS sequence"/>
</dbReference>
<keyword evidence="3" id="KW-0479">Metal-binding</keyword>
<evidence type="ECO:0000256" key="1">
    <source>
        <dbReference type="ARBA" id="ARBA00001966"/>
    </source>
</evidence>
<organism evidence="4 5">
    <name type="scientific">Candidatus Scatomorpha intestinigallinarum</name>
    <dbReference type="NCBI Taxonomy" id="2840923"/>
    <lineage>
        <taxon>Bacteria</taxon>
        <taxon>Bacillati</taxon>
        <taxon>Bacillota</taxon>
        <taxon>Clostridia</taxon>
        <taxon>Eubacteriales</taxon>
        <taxon>Candidatus Scatomorpha</taxon>
    </lineage>
</organism>
<evidence type="ECO:0008006" key="6">
    <source>
        <dbReference type="Google" id="ProtNLM"/>
    </source>
</evidence>
<dbReference type="Gene3D" id="3.40.50.11900">
    <property type="match status" value="1"/>
</dbReference>
<comment type="caution">
    <text evidence="4">The sequence shown here is derived from an EMBL/GenBank/DDBJ whole genome shotgun (WGS) entry which is preliminary data.</text>
</comment>
<sequence length="483" mass="54666">MRDINRELLQLAGFEGEDLENFLPRWLETAKALQLTDEKVAYAVDHYIPENWDIKYLGVRKTIGAYLREANEICHTKEYKEKGVKIVYGILPAIANYYYAIKEAGGDKVYIGFPDLILVNVLNAFFHAAAPFLNKAEEAGFSYGCRHCPLNKMRLAAYIENVIAAPDIIWSWGFNCDEGPKTDELIQGIAGKAWKYHVSRAPHDCCLNELEELVEPRLRYMSEQMKLGVKTISETIGIEVTEQHVASANKKMSSFGFKVGMLTQLAATADPPVLSGDTISLIQQIMTVPFNTGTTYMNDAIDTLIKELRTAIKNGEGVMPKGTPKVAIRNLPYCIPWLGKLFRDNGIMVQFACVLTQSKRQLQPTSYPDDPWMAAAESWSRNPTCMNIKNECDSFIEKLQTLKADGMLLGFFDFDRWAGPQQKLQAKIVEETLHLPCFYIEADFWDDREYSQEALKTKIESICQVFKMRLAAMRAEKAAEAKE</sequence>
<evidence type="ECO:0000256" key="3">
    <source>
        <dbReference type="ARBA" id="ARBA00023014"/>
    </source>
</evidence>
<keyword evidence="3" id="KW-0408">Iron</keyword>
<reference evidence="4" key="1">
    <citation type="submission" date="2020-10" db="EMBL/GenBank/DDBJ databases">
        <authorList>
            <person name="Gilroy R."/>
        </authorList>
    </citation>
    <scope>NUCLEOTIDE SEQUENCE</scope>
    <source>
        <strain evidence="4">ChiGjej3B3-7149</strain>
    </source>
</reference>
<evidence type="ECO:0000256" key="2">
    <source>
        <dbReference type="ARBA" id="ARBA00005806"/>
    </source>
</evidence>
<dbReference type="EMBL" id="DVHH01000085">
    <property type="protein sequence ID" value="HIR54643.1"/>
    <property type="molecule type" value="Genomic_DNA"/>
</dbReference>
<dbReference type="AlphaFoldDB" id="A0A9D1DKW2"/>
<keyword evidence="3" id="KW-0411">Iron-sulfur</keyword>